<evidence type="ECO:0000259" key="5">
    <source>
        <dbReference type="PROSITE" id="PS51935"/>
    </source>
</evidence>
<keyword evidence="3" id="KW-0378">Hydrolase</keyword>
<keyword evidence="4" id="KW-0788">Thiol protease</keyword>
<evidence type="ECO:0000256" key="4">
    <source>
        <dbReference type="ARBA" id="ARBA00022807"/>
    </source>
</evidence>
<dbReference type="InterPro" id="IPR038765">
    <property type="entry name" value="Papain-like_cys_pep_sf"/>
</dbReference>
<reference evidence="7" key="1">
    <citation type="submission" date="2019-01" db="EMBL/GenBank/DDBJ databases">
        <title>Cytophagaceae bacterium strain CAR-16.</title>
        <authorList>
            <person name="Chen W.-M."/>
        </authorList>
    </citation>
    <scope>NUCLEOTIDE SEQUENCE [LARGE SCALE GENOMIC DNA]</scope>
    <source>
        <strain evidence="7">CHR27</strain>
    </source>
</reference>
<evidence type="ECO:0000256" key="2">
    <source>
        <dbReference type="ARBA" id="ARBA00022670"/>
    </source>
</evidence>
<gene>
    <name evidence="6" type="ORF">EQG66_04480</name>
</gene>
<dbReference type="GO" id="GO:0006508">
    <property type="term" value="P:proteolysis"/>
    <property type="evidence" value="ECO:0007669"/>
    <property type="project" value="UniProtKB-KW"/>
</dbReference>
<accession>A0A4Q1KKT9</accession>
<evidence type="ECO:0000313" key="6">
    <source>
        <dbReference type="EMBL" id="RXR29809.1"/>
    </source>
</evidence>
<dbReference type="PANTHER" id="PTHR47359">
    <property type="entry name" value="PEPTIDOGLYCAN DL-ENDOPEPTIDASE CWLO"/>
    <property type="match status" value="1"/>
</dbReference>
<keyword evidence="7" id="KW-1185">Reference proteome</keyword>
<name>A0A4Q1KKT9_9SPHN</name>
<evidence type="ECO:0000313" key="7">
    <source>
        <dbReference type="Proteomes" id="UP000290958"/>
    </source>
</evidence>
<dbReference type="AlphaFoldDB" id="A0A4Q1KKT9"/>
<protein>
    <submittedName>
        <fullName evidence="6">NlpC/P60 family protein</fullName>
    </submittedName>
</protein>
<proteinExistence type="inferred from homology"/>
<dbReference type="Proteomes" id="UP000290958">
    <property type="component" value="Unassembled WGS sequence"/>
</dbReference>
<comment type="similarity">
    <text evidence="1">Belongs to the peptidase C40 family.</text>
</comment>
<sequence>MNADQNMTKTIAPNRTRFHLDGRSVKLDRRVNAVRGDLADFSLAGVLFAPHYAKAEPMHCLSAAAFVREAGAADARAASQLLPGETFHLLDVTGGWAWGFCDHDGYVGYVERMALGVGALGPTHHVTARSAPVFAEADIKSPVVGSLPTGARIAGTAEGNFILTEAGAVHVRHVLPLGAFEEDWVAAAERQIGQPYVWGGRGAGGIDCSGLVQLALGQAGVKVPRDSDLQRESIGDALEDDAPLQRGDVIFFPGHVGIMVDAVNMLHANAYWMTTLIEPLDDVIARLKPDHDQPVLTRQRVSL</sequence>
<dbReference type="InterPro" id="IPR000064">
    <property type="entry name" value="NLP_P60_dom"/>
</dbReference>
<feature type="domain" description="NlpC/P60" evidence="5">
    <location>
        <begin position="178"/>
        <end position="302"/>
    </location>
</feature>
<dbReference type="EMBL" id="SBKP01000003">
    <property type="protein sequence ID" value="RXR29809.1"/>
    <property type="molecule type" value="Genomic_DNA"/>
</dbReference>
<evidence type="ECO:0000256" key="1">
    <source>
        <dbReference type="ARBA" id="ARBA00007074"/>
    </source>
</evidence>
<dbReference type="InterPro" id="IPR051794">
    <property type="entry name" value="PG_Endopeptidase_C40"/>
</dbReference>
<comment type="caution">
    <text evidence="6">The sequence shown here is derived from an EMBL/GenBank/DDBJ whole genome shotgun (WGS) entry which is preliminary data.</text>
</comment>
<dbReference type="OrthoDB" id="9813368at2"/>
<dbReference type="Gene3D" id="3.90.1720.10">
    <property type="entry name" value="endopeptidase domain like (from Nostoc punctiforme)"/>
    <property type="match status" value="1"/>
</dbReference>
<dbReference type="InterPro" id="IPR041382">
    <property type="entry name" value="SH3_16"/>
</dbReference>
<evidence type="ECO:0000256" key="3">
    <source>
        <dbReference type="ARBA" id="ARBA00022801"/>
    </source>
</evidence>
<dbReference type="Pfam" id="PF00877">
    <property type="entry name" value="NLPC_P60"/>
    <property type="match status" value="1"/>
</dbReference>
<dbReference type="GO" id="GO:0008234">
    <property type="term" value="F:cysteine-type peptidase activity"/>
    <property type="evidence" value="ECO:0007669"/>
    <property type="project" value="UniProtKB-KW"/>
</dbReference>
<dbReference type="PANTHER" id="PTHR47359:SF3">
    <property type="entry name" value="NLP_P60 DOMAIN-CONTAINING PROTEIN-RELATED"/>
    <property type="match status" value="1"/>
</dbReference>
<dbReference type="Pfam" id="PF18348">
    <property type="entry name" value="SH3_16"/>
    <property type="match status" value="1"/>
</dbReference>
<dbReference type="SUPFAM" id="SSF54001">
    <property type="entry name" value="Cysteine proteinases"/>
    <property type="match status" value="1"/>
</dbReference>
<keyword evidence="2" id="KW-0645">Protease</keyword>
<dbReference type="PROSITE" id="PS51935">
    <property type="entry name" value="NLPC_P60"/>
    <property type="match status" value="1"/>
</dbReference>
<organism evidence="6 7">
    <name type="scientific">Sphingobium fluviale</name>
    <dbReference type="NCBI Taxonomy" id="2506423"/>
    <lineage>
        <taxon>Bacteria</taxon>
        <taxon>Pseudomonadati</taxon>
        <taxon>Pseudomonadota</taxon>
        <taxon>Alphaproteobacteria</taxon>
        <taxon>Sphingomonadales</taxon>
        <taxon>Sphingomonadaceae</taxon>
        <taxon>Sphingobium</taxon>
    </lineage>
</organism>
<dbReference type="RefSeq" id="WP_129403604.1">
    <property type="nucleotide sequence ID" value="NZ_SBKP01000003.1"/>
</dbReference>